<dbReference type="Pfam" id="PF00750">
    <property type="entry name" value="tRNA-synt_1d"/>
    <property type="match status" value="1"/>
</dbReference>
<evidence type="ECO:0000256" key="6">
    <source>
        <dbReference type="ARBA" id="ARBA00022917"/>
    </source>
</evidence>
<dbReference type="FunFam" id="1.10.730.10:FF:000006">
    <property type="entry name" value="Arginyl-tRNA synthetase 2, mitochondrial"/>
    <property type="match status" value="1"/>
</dbReference>
<dbReference type="CDD" id="cd07956">
    <property type="entry name" value="Anticodon_Ia_Arg"/>
    <property type="match status" value="1"/>
</dbReference>
<dbReference type="Gene3D" id="1.10.730.10">
    <property type="entry name" value="Isoleucyl-tRNA Synthetase, Domain 1"/>
    <property type="match status" value="1"/>
</dbReference>
<keyword evidence="3 12" id="KW-0436">Ligase</keyword>
<name>A0A8S4A5M4_9EUPU</name>
<keyword evidence="7 12" id="KW-0030">Aminoacyl-tRNA synthetase</keyword>
<dbReference type="Gene3D" id="3.40.50.620">
    <property type="entry name" value="HUPs"/>
    <property type="match status" value="1"/>
</dbReference>
<dbReference type="SMART" id="SM00836">
    <property type="entry name" value="DALR_1"/>
    <property type="match status" value="1"/>
</dbReference>
<keyword evidence="6 12" id="KW-0648">Protein biosynthesis</keyword>
<dbReference type="SUPFAM" id="SSF52374">
    <property type="entry name" value="Nucleotidylyl transferase"/>
    <property type="match status" value="1"/>
</dbReference>
<keyword evidence="5 12" id="KW-0067">ATP-binding</keyword>
<evidence type="ECO:0000256" key="12">
    <source>
        <dbReference type="RuleBase" id="RU363038"/>
    </source>
</evidence>
<dbReference type="InterPro" id="IPR009080">
    <property type="entry name" value="tRNAsynth_Ia_anticodon-bd"/>
</dbReference>
<keyword evidence="15" id="KW-1185">Reference proteome</keyword>
<evidence type="ECO:0000256" key="1">
    <source>
        <dbReference type="ARBA" id="ARBA00005594"/>
    </source>
</evidence>
<accession>A0A8S4A5M4</accession>
<dbReference type="GO" id="GO:0006420">
    <property type="term" value="P:arginyl-tRNA aminoacylation"/>
    <property type="evidence" value="ECO:0007669"/>
    <property type="project" value="InterPro"/>
</dbReference>
<dbReference type="Proteomes" id="UP000678393">
    <property type="component" value="Unassembled WGS sequence"/>
</dbReference>
<evidence type="ECO:0000256" key="8">
    <source>
        <dbReference type="ARBA" id="ARBA00033033"/>
    </source>
</evidence>
<dbReference type="PROSITE" id="PS00178">
    <property type="entry name" value="AA_TRNA_LIGASE_I"/>
    <property type="match status" value="1"/>
</dbReference>
<dbReference type="InterPro" id="IPR014729">
    <property type="entry name" value="Rossmann-like_a/b/a_fold"/>
</dbReference>
<evidence type="ECO:0000259" key="13">
    <source>
        <dbReference type="SMART" id="SM00836"/>
    </source>
</evidence>
<evidence type="ECO:0000313" key="14">
    <source>
        <dbReference type="EMBL" id="CAG5134306.1"/>
    </source>
</evidence>
<comment type="similarity">
    <text evidence="1 12">Belongs to the class-I aminoacyl-tRNA synthetase family.</text>
</comment>
<protein>
    <recommendedName>
        <fullName evidence="9">Probable arginine--tRNA ligase, mitochondrial</fullName>
        <ecNumber evidence="2">6.1.1.19</ecNumber>
    </recommendedName>
    <alternativeName>
        <fullName evidence="8">Arginyl-tRNA synthetase</fullName>
    </alternativeName>
</protein>
<dbReference type="GO" id="GO:0005524">
    <property type="term" value="F:ATP binding"/>
    <property type="evidence" value="ECO:0007669"/>
    <property type="project" value="UniProtKB-KW"/>
</dbReference>
<gene>
    <name evidence="14" type="ORF">CUNI_LOCUS19864</name>
</gene>
<evidence type="ECO:0000256" key="3">
    <source>
        <dbReference type="ARBA" id="ARBA00022598"/>
    </source>
</evidence>
<evidence type="ECO:0000256" key="11">
    <source>
        <dbReference type="ARBA" id="ARBA00049595"/>
    </source>
</evidence>
<dbReference type="NCBIfam" id="TIGR00456">
    <property type="entry name" value="argS"/>
    <property type="match status" value="1"/>
</dbReference>
<evidence type="ECO:0000256" key="9">
    <source>
        <dbReference type="ARBA" id="ARBA00039495"/>
    </source>
</evidence>
<dbReference type="InterPro" id="IPR001278">
    <property type="entry name" value="Arg-tRNA-ligase"/>
</dbReference>
<dbReference type="GO" id="GO:0032543">
    <property type="term" value="P:mitochondrial translation"/>
    <property type="evidence" value="ECO:0007669"/>
    <property type="project" value="TreeGrafter"/>
</dbReference>
<dbReference type="PANTHER" id="PTHR11956">
    <property type="entry name" value="ARGINYL-TRNA SYNTHETASE"/>
    <property type="match status" value="1"/>
</dbReference>
<dbReference type="GO" id="GO:0004814">
    <property type="term" value="F:arginine-tRNA ligase activity"/>
    <property type="evidence" value="ECO:0007669"/>
    <property type="project" value="UniProtKB-EC"/>
</dbReference>
<evidence type="ECO:0000256" key="4">
    <source>
        <dbReference type="ARBA" id="ARBA00022741"/>
    </source>
</evidence>
<dbReference type="SUPFAM" id="SSF47323">
    <property type="entry name" value="Anticodon-binding domain of a subclass of class I aminoacyl-tRNA synthetases"/>
    <property type="match status" value="1"/>
</dbReference>
<evidence type="ECO:0000256" key="2">
    <source>
        <dbReference type="ARBA" id="ARBA00012837"/>
    </source>
</evidence>
<dbReference type="EMBL" id="CAJHNH020007035">
    <property type="protein sequence ID" value="CAG5134306.1"/>
    <property type="molecule type" value="Genomic_DNA"/>
</dbReference>
<evidence type="ECO:0000256" key="5">
    <source>
        <dbReference type="ARBA" id="ARBA00022840"/>
    </source>
</evidence>
<evidence type="ECO:0000256" key="10">
    <source>
        <dbReference type="ARBA" id="ARBA00049339"/>
    </source>
</evidence>
<feature type="domain" description="DALR anticodon binding" evidence="13">
    <location>
        <begin position="472"/>
        <end position="588"/>
    </location>
</feature>
<dbReference type="InterPro" id="IPR001412">
    <property type="entry name" value="aa-tRNA-synth_I_CS"/>
</dbReference>
<dbReference type="InterPro" id="IPR008909">
    <property type="entry name" value="DALR_anticod-bd"/>
</dbReference>
<dbReference type="PRINTS" id="PR01038">
    <property type="entry name" value="TRNASYNTHARG"/>
</dbReference>
<dbReference type="InterPro" id="IPR035684">
    <property type="entry name" value="ArgRS_core"/>
</dbReference>
<dbReference type="AlphaFoldDB" id="A0A8S4A5M4"/>
<proteinExistence type="inferred from homology"/>
<dbReference type="PANTHER" id="PTHR11956:SF11">
    <property type="entry name" value="ARGININE--TRNA LIGASE, MITOCHONDRIAL-RELATED"/>
    <property type="match status" value="1"/>
</dbReference>
<dbReference type="FunFam" id="3.40.50.620:FF:000058">
    <property type="entry name" value="Mitochondrial arginyl-tRNA synthetase"/>
    <property type="match status" value="1"/>
</dbReference>
<evidence type="ECO:0000256" key="7">
    <source>
        <dbReference type="ARBA" id="ARBA00023146"/>
    </source>
</evidence>
<comment type="caution">
    <text evidence="14">The sequence shown here is derived from an EMBL/GenBank/DDBJ whole genome shotgun (WGS) entry which is preliminary data.</text>
</comment>
<comment type="catalytic activity">
    <reaction evidence="10">
        <text>tRNA(Arg) + L-arginine + ATP = L-arginyl-tRNA(Arg) + AMP + diphosphate</text>
        <dbReference type="Rhea" id="RHEA:20301"/>
        <dbReference type="Rhea" id="RHEA-COMP:9658"/>
        <dbReference type="Rhea" id="RHEA-COMP:9673"/>
        <dbReference type="ChEBI" id="CHEBI:30616"/>
        <dbReference type="ChEBI" id="CHEBI:32682"/>
        <dbReference type="ChEBI" id="CHEBI:33019"/>
        <dbReference type="ChEBI" id="CHEBI:78442"/>
        <dbReference type="ChEBI" id="CHEBI:78513"/>
        <dbReference type="ChEBI" id="CHEBI:456215"/>
        <dbReference type="EC" id="6.1.1.19"/>
    </reaction>
</comment>
<dbReference type="OrthoDB" id="68056at2759"/>
<dbReference type="GO" id="GO:0005739">
    <property type="term" value="C:mitochondrion"/>
    <property type="evidence" value="ECO:0007669"/>
    <property type="project" value="TreeGrafter"/>
</dbReference>
<dbReference type="Pfam" id="PF05746">
    <property type="entry name" value="DALR_1"/>
    <property type="match status" value="1"/>
</dbReference>
<organism evidence="14 15">
    <name type="scientific">Candidula unifasciata</name>
    <dbReference type="NCBI Taxonomy" id="100452"/>
    <lineage>
        <taxon>Eukaryota</taxon>
        <taxon>Metazoa</taxon>
        <taxon>Spiralia</taxon>
        <taxon>Lophotrochozoa</taxon>
        <taxon>Mollusca</taxon>
        <taxon>Gastropoda</taxon>
        <taxon>Heterobranchia</taxon>
        <taxon>Euthyneura</taxon>
        <taxon>Panpulmonata</taxon>
        <taxon>Eupulmonata</taxon>
        <taxon>Stylommatophora</taxon>
        <taxon>Helicina</taxon>
        <taxon>Helicoidea</taxon>
        <taxon>Geomitridae</taxon>
        <taxon>Candidula</taxon>
    </lineage>
</organism>
<reference evidence="14" key="1">
    <citation type="submission" date="2021-04" db="EMBL/GenBank/DDBJ databases">
        <authorList>
            <consortium name="Molecular Ecology Group"/>
        </authorList>
    </citation>
    <scope>NUCLEOTIDE SEQUENCE</scope>
</reference>
<sequence length="588" mass="66658">MSSFYKRIIAKKILSGLVNSQRAADTQQLERRLRRIIRVPPVRKDPNERNSQLVIELSALKEYLNGKSFDINQLQTKGDMTVQLEQDAVHIKTDPGQFIKKVLEDIRSEKSSYGHIEPDDVKTRVCVDYSSPNIAKPFHVGHMRSTIIGNIICNMYEAAGHDVKRINFIGDWGTQFGLLSLGLAKYSDTEQLKLDPLYEFFRVYVKINQDVKSECGKESESTSPTYQEGLALFAKLEQGDESMLQIWKMVKELSVVHLDKMYERLGVHFTHVMPESNYKDRTEEVLQRLSQANLLQYSSDGVGYVPLDFPDSVGQATVVKSDGSSLYLTRDIASALDRQEKFAFDRVHYVVEQGQRSHFVKLVSILHRLGVPWANRPIDDIHIRFGRVKGMSTRQGNAVFLRDVLDEAKSRVIKSITSRSTSRVSQESLEDVADILGVTAIILQDVKANRVSDYTFSWEQMLNFKSDSGVFVQYCHSRLCSMLSGCGVEVTDDIDVSCVAHDDDLYGVVLHLARYPDIFQDSLTTLEPHIIVQYLFRLCHLVNVAYAFCPVKGQPIDIAQARLMVFVCARQVLGNCLRVLGQTPVEKM</sequence>
<dbReference type="EC" id="6.1.1.19" evidence="2"/>
<comment type="function">
    <text evidence="11">Catalyzes the attachment of arginine to tRNA(Arg) in a two-step reaction: arginine is first activated by ATP to form Arg-AMP and then transferred to the acceptor end of tRNA(Arg).</text>
</comment>
<keyword evidence="4 12" id="KW-0547">Nucleotide-binding</keyword>
<evidence type="ECO:0000313" key="15">
    <source>
        <dbReference type="Proteomes" id="UP000678393"/>
    </source>
</evidence>